<dbReference type="PANTHER" id="PTHR30250">
    <property type="entry name" value="PST FAMILY PREDICTED COLANIC ACID TRANSPORTER"/>
    <property type="match status" value="1"/>
</dbReference>
<feature type="transmembrane region" description="Helical" evidence="7">
    <location>
        <begin position="179"/>
        <end position="198"/>
    </location>
</feature>
<gene>
    <name evidence="8" type="ORF">UFOPK3381_00171</name>
</gene>
<sequence length="501" mass="54045">MKQHHNESRVLGSILSGFVGIVLIAVIGAVATHVMAIHFGPEQYGLLTLALALTTTAQGLTEFGQTQMLQRDIARTPDDEARLIGYSLGLRLAMSATAAVAFSVGGILIYSRHDRLTSLTIIISLTLLPLMAFIQTLSSHFFHGFRNRKLVAIAVLQQVLYLGGTLLAIYIGAPIWACAVSGVATVFLQAVILFAIARRQVTLRPRFSRVEWRRNLVQAAPLGLSALLVSFYLKADILILGVMGQRSQLAYYGIAIAVCSFFLVLPGLVVRVFMPVISRDGDGWQRPSIDLFGYVWTLGFMSVVLVWIGAPVAVRLFAGDKFEAAVIPLRILGPSVLSVFVASAMSAFCVARGFQRKLGQISGSVLVLNVVSNIIVIPRYGINGSALVTTGCEFIGVVLLARLIVRNSGMKFGDLHRPLPSLFAASVSLLVTAPWLAGFTQNVLEVAGLELLAMAVFVMCLTLARGLPLGVVYFLVPPAQHARLGPLSKIILKSDPLRTLK</sequence>
<dbReference type="InterPro" id="IPR050833">
    <property type="entry name" value="Poly_Biosynth_Transport"/>
</dbReference>
<dbReference type="AlphaFoldDB" id="A0A6J7CX99"/>
<dbReference type="PANTHER" id="PTHR30250:SF10">
    <property type="entry name" value="LIPOPOLYSACCHARIDE BIOSYNTHESIS PROTEIN WZXC"/>
    <property type="match status" value="1"/>
</dbReference>
<feature type="transmembrane region" description="Helical" evidence="7">
    <location>
        <begin position="417"/>
        <end position="439"/>
    </location>
</feature>
<feature type="transmembrane region" description="Helical" evidence="7">
    <location>
        <begin position="150"/>
        <end position="173"/>
    </location>
</feature>
<evidence type="ECO:0000256" key="1">
    <source>
        <dbReference type="ARBA" id="ARBA00004651"/>
    </source>
</evidence>
<keyword evidence="3" id="KW-1003">Cell membrane</keyword>
<feature type="transmembrane region" description="Helical" evidence="7">
    <location>
        <begin position="363"/>
        <end position="380"/>
    </location>
</feature>
<reference evidence="8" key="1">
    <citation type="submission" date="2020-05" db="EMBL/GenBank/DDBJ databases">
        <authorList>
            <person name="Chiriac C."/>
            <person name="Salcher M."/>
            <person name="Ghai R."/>
            <person name="Kavagutti S V."/>
        </authorList>
    </citation>
    <scope>NUCLEOTIDE SEQUENCE</scope>
</reference>
<organism evidence="8">
    <name type="scientific">freshwater metagenome</name>
    <dbReference type="NCBI Taxonomy" id="449393"/>
    <lineage>
        <taxon>unclassified sequences</taxon>
        <taxon>metagenomes</taxon>
        <taxon>ecological metagenomes</taxon>
    </lineage>
</organism>
<evidence type="ECO:0000256" key="5">
    <source>
        <dbReference type="ARBA" id="ARBA00022989"/>
    </source>
</evidence>
<feature type="transmembrane region" description="Helical" evidence="7">
    <location>
        <begin position="291"/>
        <end position="310"/>
    </location>
</feature>
<protein>
    <submittedName>
        <fullName evidence="8">Unannotated protein</fullName>
    </submittedName>
</protein>
<comment type="subcellular location">
    <subcellularLocation>
        <location evidence="1">Cell membrane</location>
        <topology evidence="1">Multi-pass membrane protein</topology>
    </subcellularLocation>
</comment>
<feature type="transmembrane region" description="Helical" evidence="7">
    <location>
        <begin position="116"/>
        <end position="138"/>
    </location>
</feature>
<feature type="transmembrane region" description="Helical" evidence="7">
    <location>
        <begin position="386"/>
        <end position="405"/>
    </location>
</feature>
<feature type="transmembrane region" description="Helical" evidence="7">
    <location>
        <begin position="83"/>
        <end position="110"/>
    </location>
</feature>
<comment type="similarity">
    <text evidence="2">Belongs to the polysaccharide synthase family.</text>
</comment>
<dbReference type="Pfam" id="PF01943">
    <property type="entry name" value="Polysacc_synt"/>
    <property type="match status" value="1"/>
</dbReference>
<dbReference type="EMBL" id="CAFBLN010000003">
    <property type="protein sequence ID" value="CAB4859573.1"/>
    <property type="molecule type" value="Genomic_DNA"/>
</dbReference>
<feature type="transmembrane region" description="Helical" evidence="7">
    <location>
        <begin position="44"/>
        <end position="63"/>
    </location>
</feature>
<name>A0A6J7CX99_9ZZZZ</name>
<evidence type="ECO:0000313" key="8">
    <source>
        <dbReference type="EMBL" id="CAB4859573.1"/>
    </source>
</evidence>
<dbReference type="InterPro" id="IPR002797">
    <property type="entry name" value="Polysacc_synth"/>
</dbReference>
<feature type="transmembrane region" description="Helical" evidence="7">
    <location>
        <begin position="451"/>
        <end position="476"/>
    </location>
</feature>
<feature type="transmembrane region" description="Helical" evidence="7">
    <location>
        <begin position="219"/>
        <end position="243"/>
    </location>
</feature>
<feature type="transmembrane region" description="Helical" evidence="7">
    <location>
        <begin position="330"/>
        <end position="351"/>
    </location>
</feature>
<keyword evidence="6 7" id="KW-0472">Membrane</keyword>
<feature type="transmembrane region" description="Helical" evidence="7">
    <location>
        <begin position="12"/>
        <end position="38"/>
    </location>
</feature>
<accession>A0A6J7CX99</accession>
<keyword evidence="4 7" id="KW-0812">Transmembrane</keyword>
<evidence type="ECO:0000256" key="2">
    <source>
        <dbReference type="ARBA" id="ARBA00007430"/>
    </source>
</evidence>
<evidence type="ECO:0000256" key="4">
    <source>
        <dbReference type="ARBA" id="ARBA00022692"/>
    </source>
</evidence>
<keyword evidence="5 7" id="KW-1133">Transmembrane helix</keyword>
<evidence type="ECO:0000256" key="3">
    <source>
        <dbReference type="ARBA" id="ARBA00022475"/>
    </source>
</evidence>
<evidence type="ECO:0000256" key="7">
    <source>
        <dbReference type="SAM" id="Phobius"/>
    </source>
</evidence>
<dbReference type="GO" id="GO:0005886">
    <property type="term" value="C:plasma membrane"/>
    <property type="evidence" value="ECO:0007669"/>
    <property type="project" value="UniProtKB-SubCell"/>
</dbReference>
<evidence type="ECO:0000256" key="6">
    <source>
        <dbReference type="ARBA" id="ARBA00023136"/>
    </source>
</evidence>
<proteinExistence type="inferred from homology"/>
<feature type="transmembrane region" description="Helical" evidence="7">
    <location>
        <begin position="249"/>
        <end position="270"/>
    </location>
</feature>